<name>A0A941GRN7_9CHRO</name>
<dbReference type="Proteomes" id="UP000767446">
    <property type="component" value="Unassembled WGS sequence"/>
</dbReference>
<evidence type="ECO:0000313" key="3">
    <source>
        <dbReference type="EMBL" id="MBR8829119.1"/>
    </source>
</evidence>
<evidence type="ECO:0000256" key="1">
    <source>
        <dbReference type="SAM" id="MobiDB-lite"/>
    </source>
</evidence>
<comment type="caution">
    <text evidence="3">The sequence shown here is derived from an EMBL/GenBank/DDBJ whole genome shotgun (WGS) entry which is preliminary data.</text>
</comment>
<dbReference type="AlphaFoldDB" id="A0A941GRN7"/>
<gene>
    <name evidence="3" type="ORF">DSM107014_14685</name>
</gene>
<organism evidence="3 4">
    <name type="scientific">Gomphosphaeria aponina SAG 52.96 = DSM 107014</name>
    <dbReference type="NCBI Taxonomy" id="1521640"/>
    <lineage>
        <taxon>Bacteria</taxon>
        <taxon>Bacillati</taxon>
        <taxon>Cyanobacteriota</taxon>
        <taxon>Cyanophyceae</taxon>
        <taxon>Oscillatoriophycideae</taxon>
        <taxon>Chroococcales</taxon>
        <taxon>Gomphosphaeriaceae</taxon>
        <taxon>Gomphosphaeria</taxon>
    </lineage>
</organism>
<keyword evidence="2" id="KW-0812">Transmembrane</keyword>
<keyword evidence="2" id="KW-0472">Membrane</keyword>
<keyword evidence="2" id="KW-1133">Transmembrane helix</keyword>
<protein>
    <submittedName>
        <fullName evidence="3">Uncharacterized protein</fullName>
    </submittedName>
</protein>
<feature type="transmembrane region" description="Helical" evidence="2">
    <location>
        <begin position="21"/>
        <end position="44"/>
    </location>
</feature>
<accession>A0A941GRN7</accession>
<dbReference type="EMBL" id="JADQBC010000109">
    <property type="protein sequence ID" value="MBR8829119.1"/>
    <property type="molecule type" value="Genomic_DNA"/>
</dbReference>
<sequence>MELISNLSKSKDLNKLVWQLISHNPIFLVGGIWLSIIASGAVAWNKLTDPGKETGAYPPLPHSVLPTKLAEPEPVEPASPVWGLGTLMFGSFVASLLMQKSQKKNHRSFPISKPKPLPKPSAQHLQNKGIPPFVPQIPSFANGVTLPPKTETQEIILPPKLSVS</sequence>
<feature type="transmembrane region" description="Helical" evidence="2">
    <location>
        <begin position="81"/>
        <end position="98"/>
    </location>
</feature>
<evidence type="ECO:0000313" key="4">
    <source>
        <dbReference type="Proteomes" id="UP000767446"/>
    </source>
</evidence>
<reference evidence="3" key="1">
    <citation type="submission" date="2021-02" db="EMBL/GenBank/DDBJ databases">
        <title>Metagenome analyses of Stigonema ocellatum DSM 106950, Chlorogloea purpurea SAG 13.99 and Gomphosphaeria aponina DSM 107014.</title>
        <authorList>
            <person name="Marter P."/>
            <person name="Huang S."/>
        </authorList>
    </citation>
    <scope>NUCLEOTIDE SEQUENCE</scope>
    <source>
        <strain evidence="3">JP213</strain>
    </source>
</reference>
<feature type="region of interest" description="Disordered" evidence="1">
    <location>
        <begin position="105"/>
        <end position="130"/>
    </location>
</feature>
<evidence type="ECO:0000256" key="2">
    <source>
        <dbReference type="SAM" id="Phobius"/>
    </source>
</evidence>
<proteinExistence type="predicted"/>